<dbReference type="PANTHER" id="PTHR48020:SF12">
    <property type="entry name" value="PROTON MYO-INOSITOL COTRANSPORTER"/>
    <property type="match status" value="1"/>
</dbReference>
<evidence type="ECO:0000256" key="6">
    <source>
        <dbReference type="ARBA" id="ARBA00023136"/>
    </source>
</evidence>
<evidence type="ECO:0000256" key="4">
    <source>
        <dbReference type="ARBA" id="ARBA00022692"/>
    </source>
</evidence>
<feature type="transmembrane region" description="Helical" evidence="7">
    <location>
        <begin position="418"/>
        <end position="443"/>
    </location>
</feature>
<name>A0AAV0IMB3_9ROSI</name>
<organism evidence="9 10">
    <name type="scientific">Linum tenue</name>
    <dbReference type="NCBI Taxonomy" id="586396"/>
    <lineage>
        <taxon>Eukaryota</taxon>
        <taxon>Viridiplantae</taxon>
        <taxon>Streptophyta</taxon>
        <taxon>Embryophyta</taxon>
        <taxon>Tracheophyta</taxon>
        <taxon>Spermatophyta</taxon>
        <taxon>Magnoliopsida</taxon>
        <taxon>eudicotyledons</taxon>
        <taxon>Gunneridae</taxon>
        <taxon>Pentapetalae</taxon>
        <taxon>rosids</taxon>
        <taxon>fabids</taxon>
        <taxon>Malpighiales</taxon>
        <taxon>Linaceae</taxon>
        <taxon>Linum</taxon>
    </lineage>
</organism>
<dbReference type="PROSITE" id="PS50850">
    <property type="entry name" value="MFS"/>
    <property type="match status" value="1"/>
</dbReference>
<evidence type="ECO:0000313" key="9">
    <source>
        <dbReference type="EMBL" id="CAI0398699.1"/>
    </source>
</evidence>
<dbReference type="Gene3D" id="1.20.1250.20">
    <property type="entry name" value="MFS general substrate transporter like domains"/>
    <property type="match status" value="1"/>
</dbReference>
<evidence type="ECO:0000256" key="5">
    <source>
        <dbReference type="ARBA" id="ARBA00022989"/>
    </source>
</evidence>
<dbReference type="PROSITE" id="PS00216">
    <property type="entry name" value="SUGAR_TRANSPORT_1"/>
    <property type="match status" value="1"/>
</dbReference>
<evidence type="ECO:0000256" key="7">
    <source>
        <dbReference type="SAM" id="Phobius"/>
    </source>
</evidence>
<accession>A0AAV0IMB3</accession>
<feature type="transmembrane region" description="Helical" evidence="7">
    <location>
        <begin position="6"/>
        <end position="27"/>
    </location>
</feature>
<dbReference type="GO" id="GO:0016020">
    <property type="term" value="C:membrane"/>
    <property type="evidence" value="ECO:0007669"/>
    <property type="project" value="UniProtKB-SubCell"/>
</dbReference>
<dbReference type="GO" id="GO:0022857">
    <property type="term" value="F:transmembrane transporter activity"/>
    <property type="evidence" value="ECO:0007669"/>
    <property type="project" value="InterPro"/>
</dbReference>
<keyword evidence="10" id="KW-1185">Reference proteome</keyword>
<dbReference type="Pfam" id="PF00083">
    <property type="entry name" value="Sugar_tr"/>
    <property type="match status" value="1"/>
</dbReference>
<feature type="transmembrane region" description="Helical" evidence="7">
    <location>
        <begin position="166"/>
        <end position="186"/>
    </location>
</feature>
<evidence type="ECO:0000313" key="10">
    <source>
        <dbReference type="Proteomes" id="UP001154282"/>
    </source>
</evidence>
<evidence type="ECO:0000259" key="8">
    <source>
        <dbReference type="PROSITE" id="PS50850"/>
    </source>
</evidence>
<keyword evidence="3" id="KW-0813">Transport</keyword>
<feature type="transmembrane region" description="Helical" evidence="7">
    <location>
        <begin position="280"/>
        <end position="299"/>
    </location>
</feature>
<dbReference type="InterPro" id="IPR036259">
    <property type="entry name" value="MFS_trans_sf"/>
</dbReference>
<feature type="transmembrane region" description="Helical" evidence="7">
    <location>
        <begin position="96"/>
        <end position="121"/>
    </location>
</feature>
<feature type="transmembrane region" description="Helical" evidence="7">
    <location>
        <begin position="311"/>
        <end position="334"/>
    </location>
</feature>
<feature type="transmembrane region" description="Helical" evidence="7">
    <location>
        <begin position="73"/>
        <end position="89"/>
    </location>
</feature>
<dbReference type="InterPro" id="IPR005828">
    <property type="entry name" value="MFS_sugar_transport-like"/>
</dbReference>
<comment type="subcellular location">
    <subcellularLocation>
        <location evidence="1">Membrane</location>
        <topology evidence="1">Multi-pass membrane protein</topology>
    </subcellularLocation>
</comment>
<gene>
    <name evidence="9" type="ORF">LITE_LOCUS10001</name>
</gene>
<dbReference type="EMBL" id="CAMGYJ010000004">
    <property type="protein sequence ID" value="CAI0398699.1"/>
    <property type="molecule type" value="Genomic_DNA"/>
</dbReference>
<dbReference type="AlphaFoldDB" id="A0AAV0IMB3"/>
<evidence type="ECO:0000256" key="1">
    <source>
        <dbReference type="ARBA" id="ARBA00004141"/>
    </source>
</evidence>
<dbReference type="Proteomes" id="UP001154282">
    <property type="component" value="Unassembled WGS sequence"/>
</dbReference>
<keyword evidence="4 7" id="KW-0812">Transmembrane</keyword>
<protein>
    <recommendedName>
        <fullName evidence="8">Major facilitator superfamily (MFS) profile domain-containing protein</fullName>
    </recommendedName>
</protein>
<sequence>MKALFFVSFVASLAFFLVGYDTVLVVYMGWKLFGPNLDVAGYLLSLVPVVGEIFAVISALAGGVCADTFGRKFPLIVAGVSFFFGNLLKCSATSSFAVLIMGQAATGVGMGLSFSLCPVYIAELVPAPVRGLLTSATEVSFNMGILVGYTTYQMFEAFPPAVAQKLLFGVALFPSLLFTLGMAAMAESPVWLIVRRGRIDEAKTILQGSSRRSPAEVNHIVSHVHHEQAPVKIAWNKFLRPPLRRVFISLAGLHVLRQLSGIETMTVESLLLVVHQEKKLVEVAGVIIQLVLRVAFATLSSWQVDKVGRRFTLLVSLACTSGFLVMYGLPLFCLRYGIIKVSEHGNTDQERVARALSIFAVAGIMSSFHFGVGPVTWIYAGEVFDRYEVRAQGSSLGVVINRAADTIWWLCFYHIARWLGMGGASLLVFVVLIGGLVFCFIFITDKQGQILE</sequence>
<comment type="similarity">
    <text evidence="2">Belongs to the major facilitator superfamily. Sugar transporter (TC 2.A.1.1) family.</text>
</comment>
<comment type="caution">
    <text evidence="9">The sequence shown here is derived from an EMBL/GenBank/DDBJ whole genome shotgun (WGS) entry which is preliminary data.</text>
</comment>
<dbReference type="SUPFAM" id="SSF103473">
    <property type="entry name" value="MFS general substrate transporter"/>
    <property type="match status" value="1"/>
</dbReference>
<proteinExistence type="inferred from homology"/>
<evidence type="ECO:0000256" key="2">
    <source>
        <dbReference type="ARBA" id="ARBA00010992"/>
    </source>
</evidence>
<feature type="transmembrane region" description="Helical" evidence="7">
    <location>
        <begin position="355"/>
        <end position="380"/>
    </location>
</feature>
<dbReference type="PRINTS" id="PR00171">
    <property type="entry name" value="SUGRTRNSPORT"/>
</dbReference>
<keyword evidence="6 7" id="KW-0472">Membrane</keyword>
<feature type="domain" description="Major facilitator superfamily (MFS) profile" evidence="8">
    <location>
        <begin position="7"/>
        <end position="447"/>
    </location>
</feature>
<feature type="transmembrane region" description="Helical" evidence="7">
    <location>
        <begin position="39"/>
        <end position="61"/>
    </location>
</feature>
<dbReference type="InterPro" id="IPR020846">
    <property type="entry name" value="MFS_dom"/>
</dbReference>
<dbReference type="InterPro" id="IPR005829">
    <property type="entry name" value="Sugar_transporter_CS"/>
</dbReference>
<dbReference type="PANTHER" id="PTHR48020">
    <property type="entry name" value="PROTON MYO-INOSITOL COTRANSPORTER"/>
    <property type="match status" value="1"/>
</dbReference>
<reference evidence="9" key="1">
    <citation type="submission" date="2022-08" db="EMBL/GenBank/DDBJ databases">
        <authorList>
            <person name="Gutierrez-Valencia J."/>
        </authorList>
    </citation>
    <scope>NUCLEOTIDE SEQUENCE</scope>
</reference>
<keyword evidence="5 7" id="KW-1133">Transmembrane helix</keyword>
<evidence type="ECO:0000256" key="3">
    <source>
        <dbReference type="ARBA" id="ARBA00022448"/>
    </source>
</evidence>
<dbReference type="InterPro" id="IPR050814">
    <property type="entry name" value="Myo-inositol_Transporter"/>
</dbReference>
<dbReference type="InterPro" id="IPR003663">
    <property type="entry name" value="Sugar/inositol_transpt"/>
</dbReference>